<keyword evidence="10" id="KW-1185">Reference proteome</keyword>
<evidence type="ECO:0000256" key="5">
    <source>
        <dbReference type="ARBA" id="ARBA00023204"/>
    </source>
</evidence>
<proteinExistence type="inferred from homology"/>
<feature type="compositionally biased region" description="Basic and acidic residues" evidence="8">
    <location>
        <begin position="9"/>
        <end position="36"/>
    </location>
</feature>
<dbReference type="PANTHER" id="PTHR21541:SF3">
    <property type="entry name" value="STRUCTURE-SPECIFIC ENDONUCLEASE SUBUNIT SLX4"/>
    <property type="match status" value="1"/>
</dbReference>
<evidence type="ECO:0000256" key="7">
    <source>
        <dbReference type="ARBA" id="ARBA00029496"/>
    </source>
</evidence>
<dbReference type="AlphaFoldDB" id="A0A9N9FGS2"/>
<feature type="region of interest" description="Disordered" evidence="8">
    <location>
        <begin position="1"/>
        <end position="36"/>
    </location>
</feature>
<comment type="subcellular location">
    <subcellularLocation>
        <location evidence="1">Nucleus</location>
    </subcellularLocation>
</comment>
<evidence type="ECO:0000256" key="1">
    <source>
        <dbReference type="ARBA" id="ARBA00004123"/>
    </source>
</evidence>
<evidence type="ECO:0000256" key="2">
    <source>
        <dbReference type="ARBA" id="ARBA00006661"/>
    </source>
</evidence>
<keyword evidence="3" id="KW-0227">DNA damage</keyword>
<keyword evidence="4" id="KW-0233">DNA recombination</keyword>
<keyword evidence="5" id="KW-0234">DNA repair</keyword>
<evidence type="ECO:0000313" key="9">
    <source>
        <dbReference type="EMBL" id="CAG8534978.1"/>
    </source>
</evidence>
<gene>
    <name evidence="9" type="ORF">PBRASI_LOCUS4299</name>
</gene>
<dbReference type="GO" id="GO:0000712">
    <property type="term" value="P:resolution of meiotic recombination intermediates"/>
    <property type="evidence" value="ECO:0007669"/>
    <property type="project" value="TreeGrafter"/>
</dbReference>
<keyword evidence="6" id="KW-0539">Nucleus</keyword>
<protein>
    <recommendedName>
        <fullName evidence="7">Structure-specific endonuclease subunit SLX4</fullName>
    </recommendedName>
</protein>
<dbReference type="GO" id="GO:0006260">
    <property type="term" value="P:DNA replication"/>
    <property type="evidence" value="ECO:0007669"/>
    <property type="project" value="InterPro"/>
</dbReference>
<accession>A0A9N9FGS2</accession>
<dbReference type="InterPro" id="IPR018574">
    <property type="entry name" value="Structure-sp_endonuc_su_Slx4"/>
</dbReference>
<sequence length="275" mass="31545">MDAAQMQSELDRANKKLDRLEELRDGKKKETVSKISEKSVLEKKAIPIQNQKETVDNETKVNETKVNETKVNETKVNETKVNETKVNELPKSGTADNQKVKQMPDYKAMTKLELTKMLSKYGVKPGKREDMISMLTNIWYSLANSATQEYASATDDDDISSSSSDECVDGGDQSADFWNKLGFSEEPHENVDERLYKFFIENDELYNKILKYEPLNFQAIFSLLVVSKVKCNEKQLKDFLDGQGIIFILNRTNKTNPMRGMRGRGRGRRGAWRYI</sequence>
<evidence type="ECO:0000256" key="3">
    <source>
        <dbReference type="ARBA" id="ARBA00022763"/>
    </source>
</evidence>
<dbReference type="GO" id="GO:0033557">
    <property type="term" value="C:Slx1-Slx4 complex"/>
    <property type="evidence" value="ECO:0007669"/>
    <property type="project" value="InterPro"/>
</dbReference>
<dbReference type="EMBL" id="CAJVPI010000437">
    <property type="protein sequence ID" value="CAG8534978.1"/>
    <property type="molecule type" value="Genomic_DNA"/>
</dbReference>
<dbReference type="PANTHER" id="PTHR21541">
    <property type="entry name" value="BTB POZ DOMAIN CONTAINING 12"/>
    <property type="match status" value="1"/>
</dbReference>
<organism evidence="9 10">
    <name type="scientific">Paraglomus brasilianum</name>
    <dbReference type="NCBI Taxonomy" id="144538"/>
    <lineage>
        <taxon>Eukaryota</taxon>
        <taxon>Fungi</taxon>
        <taxon>Fungi incertae sedis</taxon>
        <taxon>Mucoromycota</taxon>
        <taxon>Glomeromycotina</taxon>
        <taxon>Glomeromycetes</taxon>
        <taxon>Paraglomerales</taxon>
        <taxon>Paraglomeraceae</taxon>
        <taxon>Paraglomus</taxon>
    </lineage>
</organism>
<dbReference type="CDD" id="cd22999">
    <property type="entry name" value="SAP_SLX4"/>
    <property type="match status" value="1"/>
</dbReference>
<comment type="similarity">
    <text evidence="2">Belongs to the SLX4 family.</text>
</comment>
<name>A0A9N9FGS2_9GLOM</name>
<evidence type="ECO:0000256" key="4">
    <source>
        <dbReference type="ARBA" id="ARBA00023172"/>
    </source>
</evidence>
<dbReference type="OrthoDB" id="5576441at2759"/>
<comment type="caution">
    <text evidence="9">The sequence shown here is derived from an EMBL/GenBank/DDBJ whole genome shotgun (WGS) entry which is preliminary data.</text>
</comment>
<dbReference type="Pfam" id="PF09494">
    <property type="entry name" value="Slx4"/>
    <property type="match status" value="1"/>
</dbReference>
<feature type="region of interest" description="Disordered" evidence="8">
    <location>
        <begin position="53"/>
        <end position="81"/>
    </location>
</feature>
<dbReference type="GO" id="GO:0006281">
    <property type="term" value="P:DNA repair"/>
    <property type="evidence" value="ECO:0007669"/>
    <property type="project" value="UniProtKB-KW"/>
</dbReference>
<reference evidence="9" key="1">
    <citation type="submission" date="2021-06" db="EMBL/GenBank/DDBJ databases">
        <authorList>
            <person name="Kallberg Y."/>
            <person name="Tangrot J."/>
            <person name="Rosling A."/>
        </authorList>
    </citation>
    <scope>NUCLEOTIDE SEQUENCE</scope>
    <source>
        <strain evidence="9">BR232B</strain>
    </source>
</reference>
<evidence type="ECO:0000256" key="8">
    <source>
        <dbReference type="SAM" id="MobiDB-lite"/>
    </source>
</evidence>
<evidence type="ECO:0000313" key="10">
    <source>
        <dbReference type="Proteomes" id="UP000789739"/>
    </source>
</evidence>
<feature type="region of interest" description="Disordered" evidence="8">
    <location>
        <begin position="151"/>
        <end position="170"/>
    </location>
</feature>
<evidence type="ECO:0000256" key="6">
    <source>
        <dbReference type="ARBA" id="ARBA00023242"/>
    </source>
</evidence>
<dbReference type="Proteomes" id="UP000789739">
    <property type="component" value="Unassembled WGS sequence"/>
</dbReference>